<comment type="similarity">
    <text evidence="1">Belongs to the CNOT2/3/5 family.</text>
</comment>
<dbReference type="AlphaFoldDB" id="A0A0B2VT74"/>
<dbReference type="OrthoDB" id="25391at2759"/>
<evidence type="ECO:0000256" key="1">
    <source>
        <dbReference type="ARBA" id="ARBA00007682"/>
    </source>
</evidence>
<dbReference type="Gene3D" id="2.30.30.1020">
    <property type="entry name" value="CCR4-NOT complex subunit 2/3/5, C-terminal domain"/>
    <property type="match status" value="1"/>
</dbReference>
<comment type="caution">
    <text evidence="6">The sequence shown here is derived from an EMBL/GenBank/DDBJ whole genome shotgun (WGS) entry which is preliminary data.</text>
</comment>
<keyword evidence="7" id="KW-1185">Reference proteome</keyword>
<feature type="domain" description="NOT2/NOT3/NOT5 C-terminal" evidence="5">
    <location>
        <begin position="154"/>
        <end position="283"/>
    </location>
</feature>
<dbReference type="InterPro" id="IPR038635">
    <property type="entry name" value="CCR4-NOT_su2/3/5_C_sf"/>
</dbReference>
<dbReference type="Pfam" id="PF04153">
    <property type="entry name" value="NOT2_3_5_C"/>
    <property type="match status" value="1"/>
</dbReference>
<dbReference type="GO" id="GO:2000036">
    <property type="term" value="P:regulation of stem cell population maintenance"/>
    <property type="evidence" value="ECO:0007669"/>
    <property type="project" value="UniProtKB-ARBA"/>
</dbReference>
<accession>A0A0B2VT74</accession>
<proteinExistence type="inferred from homology"/>
<keyword evidence="3" id="KW-0804">Transcription</keyword>
<reference evidence="6 7" key="1">
    <citation type="submission" date="2014-11" db="EMBL/GenBank/DDBJ databases">
        <title>Genetic blueprint of the zoonotic pathogen Toxocara canis.</title>
        <authorList>
            <person name="Zhu X.-Q."/>
            <person name="Korhonen P.K."/>
            <person name="Cai H."/>
            <person name="Young N.D."/>
            <person name="Nejsum P."/>
            <person name="von Samson-Himmelstjerna G."/>
            <person name="Boag P.R."/>
            <person name="Tan P."/>
            <person name="Li Q."/>
            <person name="Min J."/>
            <person name="Yang Y."/>
            <person name="Wang X."/>
            <person name="Fang X."/>
            <person name="Hall R.S."/>
            <person name="Hofmann A."/>
            <person name="Sternberg P.W."/>
            <person name="Jex A.R."/>
            <person name="Gasser R.B."/>
        </authorList>
    </citation>
    <scope>NUCLEOTIDE SEQUENCE [LARGE SCALE GENOMIC DNA]</scope>
    <source>
        <strain evidence="6">PN_DK_2014</strain>
    </source>
</reference>
<dbReference type="STRING" id="6265.A0A0B2VT74"/>
<dbReference type="GO" id="GO:0030015">
    <property type="term" value="C:CCR4-NOT core complex"/>
    <property type="evidence" value="ECO:0007669"/>
    <property type="project" value="InterPro"/>
</dbReference>
<evidence type="ECO:0000256" key="3">
    <source>
        <dbReference type="ARBA" id="ARBA00023163"/>
    </source>
</evidence>
<evidence type="ECO:0000256" key="4">
    <source>
        <dbReference type="SAM" id="MobiDB-lite"/>
    </source>
</evidence>
<gene>
    <name evidence="6" type="primary">CNOT2</name>
    <name evidence="6" type="ORF">Tcan_11095</name>
</gene>
<dbReference type="GO" id="GO:0006355">
    <property type="term" value="P:regulation of DNA-templated transcription"/>
    <property type="evidence" value="ECO:0007669"/>
    <property type="project" value="InterPro"/>
</dbReference>
<dbReference type="InterPro" id="IPR007282">
    <property type="entry name" value="NOT2/3/5_C"/>
</dbReference>
<sequence>MEEAKKKNSDLHVPLTSSPQHFSAVPGNAWVDSDLANLLGGANGGSIDFHVQSEEFPALPGANHIGSTNENEDSLRRVMRSAPGMNGDFQTRLKGMSASHVPVGVLRDQFGLLGLHSFVKGIQEDPRSVALAIGEDLTTLGIDLLNQKRDLCPTFGGPWASHACRVQEIDVVVPPEYLTNAAIRNRLPSIKLNRLSDDVLFHLFYNFPGEVYQVAAASELEVLVFMYNRDWRYHMSLRVWLTRSQHGGVKEQTTTYERGSYNVFDPAQWRKVPKELKLEYKELEGRPKLPESLLPSSAHQIPQSNSVDPSLIQS</sequence>
<feature type="region of interest" description="Disordered" evidence="4">
    <location>
        <begin position="290"/>
        <end position="314"/>
    </location>
</feature>
<evidence type="ECO:0000259" key="5">
    <source>
        <dbReference type="Pfam" id="PF04153"/>
    </source>
</evidence>
<evidence type="ECO:0000256" key="2">
    <source>
        <dbReference type="ARBA" id="ARBA00023015"/>
    </source>
</evidence>
<protein>
    <submittedName>
        <fullName evidence="6">CCR4-NOT transcription complex subunit 2</fullName>
    </submittedName>
</protein>
<evidence type="ECO:0000313" key="7">
    <source>
        <dbReference type="Proteomes" id="UP000031036"/>
    </source>
</evidence>
<dbReference type="Proteomes" id="UP000031036">
    <property type="component" value="Unassembled WGS sequence"/>
</dbReference>
<evidence type="ECO:0000313" key="6">
    <source>
        <dbReference type="EMBL" id="KHN84888.1"/>
    </source>
</evidence>
<dbReference type="FunFam" id="2.30.30.1020:FF:000005">
    <property type="entry name" value="Regena, isoform C"/>
    <property type="match status" value="1"/>
</dbReference>
<dbReference type="InterPro" id="IPR040168">
    <property type="entry name" value="Not2/3/5"/>
</dbReference>
<organism evidence="6 7">
    <name type="scientific">Toxocara canis</name>
    <name type="common">Canine roundworm</name>
    <dbReference type="NCBI Taxonomy" id="6265"/>
    <lineage>
        <taxon>Eukaryota</taxon>
        <taxon>Metazoa</taxon>
        <taxon>Ecdysozoa</taxon>
        <taxon>Nematoda</taxon>
        <taxon>Chromadorea</taxon>
        <taxon>Rhabditida</taxon>
        <taxon>Spirurina</taxon>
        <taxon>Ascaridomorpha</taxon>
        <taxon>Ascaridoidea</taxon>
        <taxon>Toxocaridae</taxon>
        <taxon>Toxocara</taxon>
    </lineage>
</organism>
<name>A0A0B2VT74_TOXCA</name>
<dbReference type="PANTHER" id="PTHR23326">
    <property type="entry name" value="CCR4 NOT-RELATED"/>
    <property type="match status" value="1"/>
</dbReference>
<keyword evidence="2" id="KW-0805">Transcription regulation</keyword>
<dbReference type="EMBL" id="JPKZ01000894">
    <property type="protein sequence ID" value="KHN84888.1"/>
    <property type="molecule type" value="Genomic_DNA"/>
</dbReference>
<feature type="compositionally biased region" description="Polar residues" evidence="4">
    <location>
        <begin position="294"/>
        <end position="314"/>
    </location>
</feature>
<dbReference type="OMA" id="GEELWIN"/>